<keyword evidence="5" id="KW-1185">Reference proteome</keyword>
<evidence type="ECO:0000256" key="2">
    <source>
        <dbReference type="ARBA" id="ARBA00023002"/>
    </source>
</evidence>
<dbReference type="GO" id="GO:0016491">
    <property type="term" value="F:oxidoreductase activity"/>
    <property type="evidence" value="ECO:0007669"/>
    <property type="project" value="UniProtKB-KW"/>
</dbReference>
<dbReference type="Gene3D" id="3.50.50.60">
    <property type="entry name" value="FAD/NAD(P)-binding domain"/>
    <property type="match status" value="2"/>
</dbReference>
<organism evidence="4 5">
    <name type="scientific">Romboutsia weinsteinii</name>
    <dbReference type="NCBI Taxonomy" id="2020949"/>
    <lineage>
        <taxon>Bacteria</taxon>
        <taxon>Bacillati</taxon>
        <taxon>Bacillota</taxon>
        <taxon>Clostridia</taxon>
        <taxon>Peptostreptococcales</taxon>
        <taxon>Peptostreptococcaceae</taxon>
        <taxon>Romboutsia</taxon>
    </lineage>
</organism>
<dbReference type="InterPro" id="IPR050097">
    <property type="entry name" value="Ferredoxin-NADP_redctase_2"/>
</dbReference>
<dbReference type="OrthoDB" id="9806179at2"/>
<proteinExistence type="predicted"/>
<comment type="caution">
    <text evidence="4">The sequence shown here is derived from an EMBL/GenBank/DDBJ whole genome shotgun (WGS) entry which is preliminary data.</text>
</comment>
<name>A0A371J4R7_9FIRM</name>
<dbReference type="SUPFAM" id="SSF51905">
    <property type="entry name" value="FAD/NAD(P)-binding domain"/>
    <property type="match status" value="1"/>
</dbReference>
<dbReference type="PANTHER" id="PTHR48105">
    <property type="entry name" value="THIOREDOXIN REDUCTASE 1-RELATED-RELATED"/>
    <property type="match status" value="1"/>
</dbReference>
<evidence type="ECO:0000313" key="4">
    <source>
        <dbReference type="EMBL" id="RDY27666.1"/>
    </source>
</evidence>
<feature type="domain" description="FAD/NAD(P)-binding" evidence="3">
    <location>
        <begin position="3"/>
        <end position="269"/>
    </location>
</feature>
<dbReference type="InterPro" id="IPR023753">
    <property type="entry name" value="FAD/NAD-binding_dom"/>
</dbReference>
<dbReference type="Pfam" id="PF07992">
    <property type="entry name" value="Pyr_redox_2"/>
    <property type="match status" value="1"/>
</dbReference>
<reference evidence="4 5" key="1">
    <citation type="journal article" date="2017" name="Genome Announc.">
        <title>Draft Genome Sequence of Romboutsia weinsteinii sp. nov. Strain CCRI-19649(T) Isolated from Surface Water.</title>
        <authorList>
            <person name="Maheux A.F."/>
            <person name="Boudreau D.K."/>
            <person name="Berube E."/>
            <person name="Boissinot M."/>
            <person name="Cantin P."/>
            <person name="Raymond F."/>
            <person name="Corbeil J."/>
            <person name="Omar R.F."/>
            <person name="Bergeron M.G."/>
        </authorList>
    </citation>
    <scope>NUCLEOTIDE SEQUENCE [LARGE SCALE GENOMIC DNA]</scope>
    <source>
        <strain evidence="4 5">CCRI-19649</strain>
    </source>
</reference>
<dbReference type="Proteomes" id="UP000215694">
    <property type="component" value="Unassembled WGS sequence"/>
</dbReference>
<dbReference type="EMBL" id="NOJY02000011">
    <property type="protein sequence ID" value="RDY27666.1"/>
    <property type="molecule type" value="Genomic_DNA"/>
</dbReference>
<dbReference type="AlphaFoldDB" id="A0A371J4R7"/>
<gene>
    <name evidence="4" type="ORF">CHL78_008045</name>
</gene>
<dbReference type="RefSeq" id="WP_094367556.1">
    <property type="nucleotide sequence ID" value="NZ_NOJY02000011.1"/>
</dbReference>
<dbReference type="PRINTS" id="PR00469">
    <property type="entry name" value="PNDRDTASEII"/>
</dbReference>
<evidence type="ECO:0000256" key="1">
    <source>
        <dbReference type="ARBA" id="ARBA00022630"/>
    </source>
</evidence>
<keyword evidence="2" id="KW-0560">Oxidoreductase</keyword>
<evidence type="ECO:0000313" key="5">
    <source>
        <dbReference type="Proteomes" id="UP000215694"/>
    </source>
</evidence>
<accession>A0A371J4R7</accession>
<protein>
    <submittedName>
        <fullName evidence="4">NAD(P)/FAD-dependent oxidoreductase</fullName>
    </submittedName>
</protein>
<evidence type="ECO:0000259" key="3">
    <source>
        <dbReference type="Pfam" id="PF07992"/>
    </source>
</evidence>
<dbReference type="PRINTS" id="PR00368">
    <property type="entry name" value="FADPNR"/>
</dbReference>
<dbReference type="InterPro" id="IPR036188">
    <property type="entry name" value="FAD/NAD-bd_sf"/>
</dbReference>
<keyword evidence="1" id="KW-0285">Flavoprotein</keyword>
<sequence length="297" mass="32955">MRYDIAIIGSGPAGLAASINARIRNKNILVFGSSDMSSKLVKAPSIDNYLGIESLSGKELKDKFKSHIESMDIKIIEKRVNNVYSMGEHFTIVSGDDMYEATTVVMATGVEYGKMLKGEEEYLGKGVGYCATCDAMLYRNKIVAIIGYNHEAEEEANFLSEIASKVYYIPMYKLESQLNDDITIIEDRPTEIKGDRLANKLVLKNQELYVEGIFVIKDSVSPKYMVPGVEVEGPHIKCDKDMNTNIEGLYVAGDCAGKPYQYLKSAGQGQIAVSSAISYLDKKRIREKMMSSEVKSL</sequence>